<sequence length="124" mass="14285">MDPNNKGFYEYDLVPSDEPLKQHKNAPTVGEKKRKKNKGKHFSKKIFWICFSDVVVESNLVNNEKIKEEQKKGESKVKDKMLLSNVETEPDKVLSAMEMENMKNKSCFLVCCSDIQVIKANQES</sequence>
<dbReference type="AlphaFoldDB" id="A0AAN9K911"/>
<organism evidence="2 3">
    <name type="scientific">Canavalia gladiata</name>
    <name type="common">Sword bean</name>
    <name type="synonym">Dolichos gladiatus</name>
    <dbReference type="NCBI Taxonomy" id="3824"/>
    <lineage>
        <taxon>Eukaryota</taxon>
        <taxon>Viridiplantae</taxon>
        <taxon>Streptophyta</taxon>
        <taxon>Embryophyta</taxon>
        <taxon>Tracheophyta</taxon>
        <taxon>Spermatophyta</taxon>
        <taxon>Magnoliopsida</taxon>
        <taxon>eudicotyledons</taxon>
        <taxon>Gunneridae</taxon>
        <taxon>Pentapetalae</taxon>
        <taxon>rosids</taxon>
        <taxon>fabids</taxon>
        <taxon>Fabales</taxon>
        <taxon>Fabaceae</taxon>
        <taxon>Papilionoideae</taxon>
        <taxon>50 kb inversion clade</taxon>
        <taxon>NPAAA clade</taxon>
        <taxon>indigoferoid/millettioid clade</taxon>
        <taxon>Phaseoleae</taxon>
        <taxon>Canavalia</taxon>
    </lineage>
</organism>
<dbReference type="EMBL" id="JAYMYQ010000009">
    <property type="protein sequence ID" value="KAK7313122.1"/>
    <property type="molecule type" value="Genomic_DNA"/>
</dbReference>
<protein>
    <submittedName>
        <fullName evidence="2">Uncharacterized protein</fullName>
    </submittedName>
</protein>
<proteinExistence type="predicted"/>
<reference evidence="2 3" key="1">
    <citation type="submission" date="2024-01" db="EMBL/GenBank/DDBJ databases">
        <title>The genomes of 5 underutilized Papilionoideae crops provide insights into root nodulation and disease resistanc.</title>
        <authorList>
            <person name="Jiang F."/>
        </authorList>
    </citation>
    <scope>NUCLEOTIDE SEQUENCE [LARGE SCALE GENOMIC DNA]</scope>
    <source>
        <strain evidence="2">LVBAO_FW01</strain>
        <tissue evidence="2">Leaves</tissue>
    </source>
</reference>
<feature type="region of interest" description="Disordered" evidence="1">
    <location>
        <begin position="1"/>
        <end position="38"/>
    </location>
</feature>
<accession>A0AAN9K911</accession>
<comment type="caution">
    <text evidence="2">The sequence shown here is derived from an EMBL/GenBank/DDBJ whole genome shotgun (WGS) entry which is preliminary data.</text>
</comment>
<evidence type="ECO:0000256" key="1">
    <source>
        <dbReference type="SAM" id="MobiDB-lite"/>
    </source>
</evidence>
<keyword evidence="3" id="KW-1185">Reference proteome</keyword>
<evidence type="ECO:0000313" key="2">
    <source>
        <dbReference type="EMBL" id="KAK7313122.1"/>
    </source>
</evidence>
<evidence type="ECO:0000313" key="3">
    <source>
        <dbReference type="Proteomes" id="UP001367508"/>
    </source>
</evidence>
<name>A0AAN9K911_CANGL</name>
<dbReference type="Proteomes" id="UP001367508">
    <property type="component" value="Unassembled WGS sequence"/>
</dbReference>
<gene>
    <name evidence="2" type="ORF">VNO77_37552</name>
</gene>